<dbReference type="EMBL" id="UOEH01000356">
    <property type="protein sequence ID" value="VAW02123.1"/>
    <property type="molecule type" value="Genomic_DNA"/>
</dbReference>
<organism evidence="1">
    <name type="scientific">hydrothermal vent metagenome</name>
    <dbReference type="NCBI Taxonomy" id="652676"/>
    <lineage>
        <taxon>unclassified sequences</taxon>
        <taxon>metagenomes</taxon>
        <taxon>ecological metagenomes</taxon>
    </lineage>
</organism>
<gene>
    <name evidence="1" type="ORF">MNBD_ALPHA05-71</name>
</gene>
<sequence length="88" mass="9479">MGFRKTIPTLFLLISISLLSACSQGEHAGAYIGYIEAEYVYVAAPQAGWLVSAPLYEGDTAAIGDVLFELDKDQQRAIVDQAAARAEQ</sequence>
<dbReference type="PROSITE" id="PS51257">
    <property type="entry name" value="PROKAR_LIPOPROTEIN"/>
    <property type="match status" value="1"/>
</dbReference>
<name>A0A3B0SDJ6_9ZZZZ</name>
<evidence type="ECO:0008006" key="2">
    <source>
        <dbReference type="Google" id="ProtNLM"/>
    </source>
</evidence>
<dbReference type="AlphaFoldDB" id="A0A3B0SDJ6"/>
<reference evidence="1" key="1">
    <citation type="submission" date="2018-06" db="EMBL/GenBank/DDBJ databases">
        <authorList>
            <person name="Zhirakovskaya E."/>
        </authorList>
    </citation>
    <scope>NUCLEOTIDE SEQUENCE</scope>
</reference>
<accession>A0A3B0SDJ6</accession>
<protein>
    <recommendedName>
        <fullName evidence="2">Membrane fusion protein biotin-lipoyl like domain-containing protein</fullName>
    </recommendedName>
</protein>
<feature type="non-terminal residue" evidence="1">
    <location>
        <position position="88"/>
    </location>
</feature>
<proteinExistence type="predicted"/>
<evidence type="ECO:0000313" key="1">
    <source>
        <dbReference type="EMBL" id="VAW02123.1"/>
    </source>
</evidence>